<organism evidence="1 2">
    <name type="scientific">Desulfovibrio subterraneus</name>
    <dbReference type="NCBI Taxonomy" id="2718620"/>
    <lineage>
        <taxon>Bacteria</taxon>
        <taxon>Pseudomonadati</taxon>
        <taxon>Thermodesulfobacteriota</taxon>
        <taxon>Desulfovibrionia</taxon>
        <taxon>Desulfovibrionales</taxon>
        <taxon>Desulfovibrionaceae</taxon>
        <taxon>Desulfovibrio</taxon>
    </lineage>
</organism>
<dbReference type="Pfam" id="PF03928">
    <property type="entry name" value="HbpS-like"/>
    <property type="match status" value="1"/>
</dbReference>
<dbReference type="InterPro" id="IPR052517">
    <property type="entry name" value="GlcG_carb_metab_protein"/>
</dbReference>
<dbReference type="EMBL" id="BLVO01000013">
    <property type="protein sequence ID" value="GFM34405.1"/>
    <property type="molecule type" value="Genomic_DNA"/>
</dbReference>
<evidence type="ECO:0000313" key="1">
    <source>
        <dbReference type="EMBL" id="GFM34405.1"/>
    </source>
</evidence>
<gene>
    <name evidence="1" type="ORF">DSM101010T_27700</name>
</gene>
<keyword evidence="2" id="KW-1185">Reference proteome</keyword>
<dbReference type="PANTHER" id="PTHR34309:SF1">
    <property type="entry name" value="PROTEIN GLCG"/>
    <property type="match status" value="1"/>
</dbReference>
<accession>A0A7J0BMQ1</accession>
<dbReference type="SUPFAM" id="SSF143744">
    <property type="entry name" value="GlcG-like"/>
    <property type="match status" value="1"/>
</dbReference>
<sequence length="137" mass="14449">MRITLEQAMQAISATVERAANDGGNHVALTVVDAAGITIAAATMDKAPARVVGIARAKAYTAAKMTVPTEVFLQKLRNENLQAEWFCDKEFSPLPGGIPILMDGACIGAVGVSGRALDDDVKLAMFFARTLEASLAR</sequence>
<evidence type="ECO:0000313" key="2">
    <source>
        <dbReference type="Proteomes" id="UP000503840"/>
    </source>
</evidence>
<name>A0A7J0BMQ1_9BACT</name>
<dbReference type="AlphaFoldDB" id="A0A7J0BMQ1"/>
<dbReference type="Proteomes" id="UP000503840">
    <property type="component" value="Unassembled WGS sequence"/>
</dbReference>
<evidence type="ECO:0008006" key="3">
    <source>
        <dbReference type="Google" id="ProtNLM"/>
    </source>
</evidence>
<dbReference type="InterPro" id="IPR005624">
    <property type="entry name" value="PduO/GlcC-like"/>
</dbReference>
<dbReference type="Gene3D" id="3.30.450.150">
    <property type="entry name" value="Haem-degrading domain"/>
    <property type="match status" value="1"/>
</dbReference>
<dbReference type="RefSeq" id="WP_174406000.1">
    <property type="nucleotide sequence ID" value="NZ_BLVO01000013.1"/>
</dbReference>
<dbReference type="InterPro" id="IPR038084">
    <property type="entry name" value="PduO/GlcC-like_sf"/>
</dbReference>
<protein>
    <recommendedName>
        <fullName evidence="3">Heme-binding protein</fullName>
    </recommendedName>
</protein>
<dbReference type="PANTHER" id="PTHR34309">
    <property type="entry name" value="SLR1406 PROTEIN"/>
    <property type="match status" value="1"/>
</dbReference>
<reference evidence="1 2" key="1">
    <citation type="submission" date="2020-05" db="EMBL/GenBank/DDBJ databases">
        <title>Draft genome sequence of Desulfovibrio sp. strain HN2T.</title>
        <authorList>
            <person name="Ueno A."/>
            <person name="Tamazawa S."/>
            <person name="Tamamura S."/>
            <person name="Murakami T."/>
            <person name="Kiyama T."/>
            <person name="Inomata H."/>
            <person name="Amano Y."/>
            <person name="Miyakawa K."/>
            <person name="Tamaki H."/>
            <person name="Naganuma T."/>
            <person name="Kaneko K."/>
        </authorList>
    </citation>
    <scope>NUCLEOTIDE SEQUENCE [LARGE SCALE GENOMIC DNA]</scope>
    <source>
        <strain evidence="1 2">HN2</strain>
    </source>
</reference>
<comment type="caution">
    <text evidence="1">The sequence shown here is derived from an EMBL/GenBank/DDBJ whole genome shotgun (WGS) entry which is preliminary data.</text>
</comment>
<proteinExistence type="predicted"/>